<evidence type="ECO:0000313" key="2">
    <source>
        <dbReference type="Proteomes" id="UP000664265"/>
    </source>
</evidence>
<accession>A0ABS3M3Q4</accession>
<dbReference type="Pfam" id="PF25594">
    <property type="entry name" value="GldB_lipo"/>
    <property type="match status" value="1"/>
</dbReference>
<organism evidence="1 2">
    <name type="scientific">Prevotella illustrans</name>
    <dbReference type="NCBI Taxonomy" id="2800387"/>
    <lineage>
        <taxon>Bacteria</taxon>
        <taxon>Pseudomonadati</taxon>
        <taxon>Bacteroidota</taxon>
        <taxon>Bacteroidia</taxon>
        <taxon>Bacteroidales</taxon>
        <taxon>Prevotellaceae</taxon>
        <taxon>Prevotella</taxon>
    </lineage>
</organism>
<gene>
    <name evidence="1" type="ORF">JHU38_02985</name>
</gene>
<proteinExistence type="predicted"/>
<reference evidence="1 2" key="1">
    <citation type="submission" date="2021-01" db="EMBL/GenBank/DDBJ databases">
        <title>Prevotella A2931 sp. nov.</title>
        <authorList>
            <person name="Buhl M."/>
            <person name="Oberhettinger P."/>
        </authorList>
    </citation>
    <scope>NUCLEOTIDE SEQUENCE [LARGE SCALE GENOMIC DNA]</scope>
    <source>
        <strain evidence="1 2">A2931</strain>
    </source>
</reference>
<dbReference type="Proteomes" id="UP000664265">
    <property type="component" value="Unassembled WGS sequence"/>
</dbReference>
<comment type="caution">
    <text evidence="1">The sequence shown here is derived from an EMBL/GenBank/DDBJ whole genome shotgun (WGS) entry which is preliminary data.</text>
</comment>
<keyword evidence="2" id="KW-1185">Reference proteome</keyword>
<sequence>MKNSLYILSYILFVCTCCDFNLKSLGEQEESVIKIYRYDRLESRYLTTGDFSALQQMNTEYPIETRTLVENVLKIGAVYEPNINNKFLSFYQDTTLQTLISDAEAQYANMDDIKQAFNDAFARLRKKIPGVPIPDIYTQIGALNQSVVIGDKLIGISLDKYLGEDYPLYLKYYPKQQRMTMTREYIVPDGLSFYLLSLYPLENLGTRSQREHDLHMGKMMWVTNRLMHRKFFSSPFVASVDRFMASHPTYTIKTLLESNDYRNFK</sequence>
<protein>
    <submittedName>
        <fullName evidence="1">Gliding motility protein GldB</fullName>
    </submittedName>
</protein>
<evidence type="ECO:0000313" key="1">
    <source>
        <dbReference type="EMBL" id="MBO1362751.1"/>
    </source>
</evidence>
<dbReference type="InterPro" id="IPR019853">
    <property type="entry name" value="GldB-like"/>
</dbReference>
<name>A0ABS3M3Q4_9BACT</name>
<dbReference type="EMBL" id="JAERMS010000005">
    <property type="protein sequence ID" value="MBO1362751.1"/>
    <property type="molecule type" value="Genomic_DNA"/>
</dbReference>